<feature type="transmembrane region" description="Helical" evidence="1">
    <location>
        <begin position="147"/>
        <end position="169"/>
    </location>
</feature>
<protein>
    <submittedName>
        <fullName evidence="3">Uncharacterized protein</fullName>
    </submittedName>
</protein>
<keyword evidence="1" id="KW-0812">Transmembrane</keyword>
<dbReference type="Proteomes" id="UP000887577">
    <property type="component" value="Unplaced"/>
</dbReference>
<evidence type="ECO:0000313" key="3">
    <source>
        <dbReference type="WBParaSite" id="PSU_v2.g5353.t1"/>
    </source>
</evidence>
<dbReference type="AlphaFoldDB" id="A0A914YXX1"/>
<reference evidence="3" key="1">
    <citation type="submission" date="2022-11" db="UniProtKB">
        <authorList>
            <consortium name="WormBaseParasite"/>
        </authorList>
    </citation>
    <scope>IDENTIFICATION</scope>
</reference>
<name>A0A914YXX1_9BILA</name>
<dbReference type="WBParaSite" id="PSU_v2.g5353.t1">
    <property type="protein sequence ID" value="PSU_v2.g5353.t1"/>
    <property type="gene ID" value="PSU_v2.g5353"/>
</dbReference>
<evidence type="ECO:0000256" key="1">
    <source>
        <dbReference type="SAM" id="Phobius"/>
    </source>
</evidence>
<keyword evidence="1" id="KW-1133">Transmembrane helix</keyword>
<keyword evidence="2" id="KW-1185">Reference proteome</keyword>
<evidence type="ECO:0000313" key="2">
    <source>
        <dbReference type="Proteomes" id="UP000887577"/>
    </source>
</evidence>
<organism evidence="2 3">
    <name type="scientific">Panagrolaimus superbus</name>
    <dbReference type="NCBI Taxonomy" id="310955"/>
    <lineage>
        <taxon>Eukaryota</taxon>
        <taxon>Metazoa</taxon>
        <taxon>Ecdysozoa</taxon>
        <taxon>Nematoda</taxon>
        <taxon>Chromadorea</taxon>
        <taxon>Rhabditida</taxon>
        <taxon>Tylenchina</taxon>
        <taxon>Panagrolaimomorpha</taxon>
        <taxon>Panagrolaimoidea</taxon>
        <taxon>Panagrolaimidae</taxon>
        <taxon>Panagrolaimus</taxon>
    </lineage>
</organism>
<accession>A0A914YXX1</accession>
<proteinExistence type="predicted"/>
<sequence>MFHVVGRRADDKNAYCGYDLRLNKVLQVKNDPKATMYYYDRMRFSYDNNNFFFDNFISETCYELRKRFAQLLPFLSPDVNEVSSSEFYKYYKEKFNHYVTSSDQCPSDATIKEVNARVMLGTEADYEDPSSKYFMAGSDESCGEGTFIYFIIFIISAVVAGLLTIAFICHRN</sequence>
<keyword evidence="1" id="KW-0472">Membrane</keyword>